<protein>
    <recommendedName>
        <fullName evidence="4">Ubiquitin-like domain-containing protein</fullName>
    </recommendedName>
</protein>
<reference evidence="2" key="2">
    <citation type="journal article" date="2007" name="Science">
        <title>Draft genome sequence of the sexually transmitted pathogen Trichomonas vaginalis.</title>
        <authorList>
            <person name="Carlton J.M."/>
            <person name="Hirt R.P."/>
            <person name="Silva J.C."/>
            <person name="Delcher A.L."/>
            <person name="Schatz M."/>
            <person name="Zhao Q."/>
            <person name="Wortman J.R."/>
            <person name="Bidwell S.L."/>
            <person name="Alsmark U.C.M."/>
            <person name="Besteiro S."/>
            <person name="Sicheritz-Ponten T."/>
            <person name="Noel C.J."/>
            <person name="Dacks J.B."/>
            <person name="Foster P.G."/>
            <person name="Simillion C."/>
            <person name="Van de Peer Y."/>
            <person name="Miranda-Saavedra D."/>
            <person name="Barton G.J."/>
            <person name="Westrop G.D."/>
            <person name="Mueller S."/>
            <person name="Dessi D."/>
            <person name="Fiori P.L."/>
            <person name="Ren Q."/>
            <person name="Paulsen I."/>
            <person name="Zhang H."/>
            <person name="Bastida-Corcuera F.D."/>
            <person name="Simoes-Barbosa A."/>
            <person name="Brown M.T."/>
            <person name="Hayes R.D."/>
            <person name="Mukherjee M."/>
            <person name="Okumura C.Y."/>
            <person name="Schneider R."/>
            <person name="Smith A.J."/>
            <person name="Vanacova S."/>
            <person name="Villalvazo M."/>
            <person name="Haas B.J."/>
            <person name="Pertea M."/>
            <person name="Feldblyum T.V."/>
            <person name="Utterback T.R."/>
            <person name="Shu C.L."/>
            <person name="Osoegawa K."/>
            <person name="de Jong P.J."/>
            <person name="Hrdy I."/>
            <person name="Horvathova L."/>
            <person name="Zubacova Z."/>
            <person name="Dolezal P."/>
            <person name="Malik S.B."/>
            <person name="Logsdon J.M. Jr."/>
            <person name="Henze K."/>
            <person name="Gupta A."/>
            <person name="Wang C.C."/>
            <person name="Dunne R.L."/>
            <person name="Upcroft J.A."/>
            <person name="Upcroft P."/>
            <person name="White O."/>
            <person name="Salzberg S.L."/>
            <person name="Tang P."/>
            <person name="Chiu C.-H."/>
            <person name="Lee Y.-S."/>
            <person name="Embley T.M."/>
            <person name="Coombs G.H."/>
            <person name="Mottram J.C."/>
            <person name="Tachezy J."/>
            <person name="Fraser-Liggett C.M."/>
            <person name="Johnson P.J."/>
        </authorList>
    </citation>
    <scope>NUCLEOTIDE SEQUENCE [LARGE SCALE GENOMIC DNA]</scope>
    <source>
        <strain evidence="2">G3</strain>
    </source>
</reference>
<dbReference type="KEGG" id="tva:5467218"/>
<reference evidence="2" key="1">
    <citation type="submission" date="2006-10" db="EMBL/GenBank/DDBJ databases">
        <authorList>
            <person name="Amadeo P."/>
            <person name="Zhao Q."/>
            <person name="Wortman J."/>
            <person name="Fraser-Liggett C."/>
            <person name="Carlton J."/>
        </authorList>
    </citation>
    <scope>NUCLEOTIDE SEQUENCE</scope>
    <source>
        <strain evidence="2">G3</strain>
    </source>
</reference>
<dbReference type="AlphaFoldDB" id="A2DDI9"/>
<dbReference type="RefSeq" id="XP_001582654.1">
    <property type="nucleotide sequence ID" value="XM_001582604.1"/>
</dbReference>
<feature type="transmembrane region" description="Helical" evidence="1">
    <location>
        <begin position="147"/>
        <end position="171"/>
    </location>
</feature>
<keyword evidence="1" id="KW-1133">Transmembrane helix</keyword>
<proteinExistence type="predicted"/>
<gene>
    <name evidence="2" type="ORF">TVAG_014350</name>
</gene>
<organism evidence="2 3">
    <name type="scientific">Trichomonas vaginalis (strain ATCC PRA-98 / G3)</name>
    <dbReference type="NCBI Taxonomy" id="412133"/>
    <lineage>
        <taxon>Eukaryota</taxon>
        <taxon>Metamonada</taxon>
        <taxon>Parabasalia</taxon>
        <taxon>Trichomonadida</taxon>
        <taxon>Trichomonadidae</taxon>
        <taxon>Trichomonas</taxon>
    </lineage>
</organism>
<dbReference type="VEuPathDB" id="TrichDB:TVAGG3_0985890"/>
<dbReference type="VEuPathDB" id="TrichDB:TVAG_014350"/>
<accession>A2DDI9</accession>
<evidence type="ECO:0000313" key="3">
    <source>
        <dbReference type="Proteomes" id="UP000001542"/>
    </source>
</evidence>
<dbReference type="EMBL" id="DS113189">
    <property type="protein sequence ID" value="EAY21668.1"/>
    <property type="molecule type" value="Genomic_DNA"/>
</dbReference>
<evidence type="ECO:0000313" key="2">
    <source>
        <dbReference type="EMBL" id="EAY21668.1"/>
    </source>
</evidence>
<dbReference type="Proteomes" id="UP000001542">
    <property type="component" value="Unassembled WGS sequence"/>
</dbReference>
<keyword evidence="1" id="KW-0812">Transmembrane</keyword>
<feature type="transmembrane region" description="Helical" evidence="1">
    <location>
        <begin position="120"/>
        <end position="141"/>
    </location>
</feature>
<dbReference type="InParanoid" id="A2DDI9"/>
<keyword evidence="1" id="KW-0472">Membrane</keyword>
<evidence type="ECO:0000256" key="1">
    <source>
        <dbReference type="SAM" id="Phobius"/>
    </source>
</evidence>
<dbReference type="OrthoDB" id="10522779at2759"/>
<keyword evidence="3" id="KW-1185">Reference proteome</keyword>
<evidence type="ECO:0008006" key="4">
    <source>
        <dbReference type="Google" id="ProtNLM"/>
    </source>
</evidence>
<sequence>MNQDLSNMIIETPNLNPHNTLPQSVRFIVSYSIPSSEKDGLFIVGQRLFVNQPLSKTTTEIIKEIRNIFPQEMENYVLLLKYNNILFEDTTLADMEIKNDAVIELECLEKNKQVTHNEGFFYLYWSMLPMMFAISFGLSGLMGKFDFIYKASYVLASFLIGIPSLIFMFLGSSELFPVVTRTSIVGRYWFCQDNPCDCSCSCCHRRTFSEIETPLEGFDSI</sequence>
<name>A2DDI9_TRIV3</name>